<dbReference type="KEGG" id="moy:CVS54_03403"/>
<evidence type="ECO:0000256" key="2">
    <source>
        <dbReference type="ARBA" id="ARBA00023012"/>
    </source>
</evidence>
<proteinExistence type="predicted"/>
<organism evidence="11 12">
    <name type="scientific">Microbacterium oxydans</name>
    <dbReference type="NCBI Taxonomy" id="82380"/>
    <lineage>
        <taxon>Bacteria</taxon>
        <taxon>Bacillati</taxon>
        <taxon>Actinomycetota</taxon>
        <taxon>Actinomycetes</taxon>
        <taxon>Micrococcales</taxon>
        <taxon>Microbacteriaceae</taxon>
        <taxon>Microbacterium</taxon>
    </lineage>
</organism>
<accession>A0A3Q9J7J0</accession>
<dbReference type="PROSITE" id="PS51755">
    <property type="entry name" value="OMPR_PHOB"/>
    <property type="match status" value="1"/>
</dbReference>
<feature type="domain" description="Response regulatory" evidence="9">
    <location>
        <begin position="41"/>
        <end position="154"/>
    </location>
</feature>
<protein>
    <submittedName>
        <fullName evidence="11">Sensory transduction protein regX3</fullName>
    </submittedName>
</protein>
<keyword evidence="3" id="KW-0805">Transcription regulation</keyword>
<evidence type="ECO:0000259" key="9">
    <source>
        <dbReference type="PROSITE" id="PS50110"/>
    </source>
</evidence>
<dbReference type="Pfam" id="PF00486">
    <property type="entry name" value="Trans_reg_C"/>
    <property type="match status" value="1"/>
</dbReference>
<dbReference type="InterPro" id="IPR036388">
    <property type="entry name" value="WH-like_DNA-bd_sf"/>
</dbReference>
<dbReference type="EMBL" id="CP031422">
    <property type="protein sequence ID" value="AZS42041.1"/>
    <property type="molecule type" value="Genomic_DNA"/>
</dbReference>
<evidence type="ECO:0000256" key="3">
    <source>
        <dbReference type="ARBA" id="ARBA00023015"/>
    </source>
</evidence>
<keyword evidence="2" id="KW-0902">Two-component regulatory system</keyword>
<dbReference type="Gene3D" id="1.10.10.10">
    <property type="entry name" value="Winged helix-like DNA-binding domain superfamily/Winged helix DNA-binding domain"/>
    <property type="match status" value="1"/>
</dbReference>
<reference evidence="11 12" key="1">
    <citation type="submission" date="2018-08" db="EMBL/GenBank/DDBJ databases">
        <title>Microbacterium oxydans strain HG3.</title>
        <authorList>
            <person name="ORTET P."/>
        </authorList>
    </citation>
    <scope>NUCLEOTIDE SEQUENCE [LARGE SCALE GENOMIC DNA]</scope>
    <source>
        <strain evidence="11 12">HG3</strain>
    </source>
</reference>
<dbReference type="InterPro" id="IPR039420">
    <property type="entry name" value="WalR-like"/>
</dbReference>
<dbReference type="GO" id="GO:0000976">
    <property type="term" value="F:transcription cis-regulatory region binding"/>
    <property type="evidence" value="ECO:0007669"/>
    <property type="project" value="TreeGrafter"/>
</dbReference>
<dbReference type="Pfam" id="PF00072">
    <property type="entry name" value="Response_reg"/>
    <property type="match status" value="1"/>
</dbReference>
<dbReference type="Gene3D" id="6.10.250.690">
    <property type="match status" value="1"/>
</dbReference>
<dbReference type="PANTHER" id="PTHR48111">
    <property type="entry name" value="REGULATOR OF RPOS"/>
    <property type="match status" value="1"/>
</dbReference>
<feature type="modified residue" description="4-aspartylphosphate" evidence="6">
    <location>
        <position position="90"/>
    </location>
</feature>
<evidence type="ECO:0000256" key="4">
    <source>
        <dbReference type="ARBA" id="ARBA00023125"/>
    </source>
</evidence>
<sequence length="267" mass="29793">MGETFQNRKEPPDGAEPATSVDPMQQETPRGQEARGQQTTEVVVVEDDPTVRAAVGAYLRANGYEVSSFGDGVSARTALRERTPDVVIVDRMLPGISGDELCRDLRSFSDVPIMMLTALGQVDDRIEGFEFGVDDYLAKPFSLRELSMRVGALVRRAQAVQAAAGEVRAGVFAIDPLRRRVWVRGEEIALTGREYDLLLFLARNEGRALGREELLREAWGWSFGEASTVTVHVRRLREKIEQDPRDPVHLRTEWGVGYRFSSDGDRS</sequence>
<evidence type="ECO:0000256" key="1">
    <source>
        <dbReference type="ARBA" id="ARBA00022553"/>
    </source>
</evidence>
<evidence type="ECO:0000256" key="7">
    <source>
        <dbReference type="PROSITE-ProRule" id="PRU01091"/>
    </source>
</evidence>
<dbReference type="FunFam" id="1.10.10.10:FF:000018">
    <property type="entry name" value="DNA-binding response regulator ResD"/>
    <property type="match status" value="1"/>
</dbReference>
<dbReference type="InterPro" id="IPR001867">
    <property type="entry name" value="OmpR/PhoB-type_DNA-bd"/>
</dbReference>
<dbReference type="Proteomes" id="UP000274841">
    <property type="component" value="Chromosome"/>
</dbReference>
<evidence type="ECO:0000313" key="12">
    <source>
        <dbReference type="Proteomes" id="UP000274841"/>
    </source>
</evidence>
<dbReference type="AlphaFoldDB" id="A0A3Q9J7J0"/>
<dbReference type="PANTHER" id="PTHR48111:SF4">
    <property type="entry name" value="DNA-BINDING DUAL TRANSCRIPTIONAL REGULATOR OMPR"/>
    <property type="match status" value="1"/>
</dbReference>
<feature type="compositionally biased region" description="Basic and acidic residues" evidence="8">
    <location>
        <begin position="1"/>
        <end position="12"/>
    </location>
</feature>
<name>A0A3Q9J7J0_9MICO</name>
<dbReference type="GO" id="GO:0005829">
    <property type="term" value="C:cytosol"/>
    <property type="evidence" value="ECO:0007669"/>
    <property type="project" value="TreeGrafter"/>
</dbReference>
<dbReference type="CDD" id="cd17574">
    <property type="entry name" value="REC_OmpR"/>
    <property type="match status" value="1"/>
</dbReference>
<evidence type="ECO:0000256" key="6">
    <source>
        <dbReference type="PROSITE-ProRule" id="PRU00169"/>
    </source>
</evidence>
<keyword evidence="1 6" id="KW-0597">Phosphoprotein</keyword>
<dbReference type="InterPro" id="IPR011006">
    <property type="entry name" value="CheY-like_superfamily"/>
</dbReference>
<evidence type="ECO:0000313" key="11">
    <source>
        <dbReference type="EMBL" id="AZS42041.1"/>
    </source>
</evidence>
<gene>
    <name evidence="11" type="primary">regX3_3</name>
    <name evidence="11" type="ORF">CVS54_03403</name>
</gene>
<dbReference type="GO" id="GO:0032993">
    <property type="term" value="C:protein-DNA complex"/>
    <property type="evidence" value="ECO:0007669"/>
    <property type="project" value="TreeGrafter"/>
</dbReference>
<evidence type="ECO:0000256" key="8">
    <source>
        <dbReference type="SAM" id="MobiDB-lite"/>
    </source>
</evidence>
<feature type="DNA-binding region" description="OmpR/PhoB-type" evidence="7">
    <location>
        <begin position="164"/>
        <end position="262"/>
    </location>
</feature>
<dbReference type="SUPFAM" id="SSF52172">
    <property type="entry name" value="CheY-like"/>
    <property type="match status" value="1"/>
</dbReference>
<dbReference type="SMART" id="SM00862">
    <property type="entry name" value="Trans_reg_C"/>
    <property type="match status" value="1"/>
</dbReference>
<dbReference type="CDD" id="cd00383">
    <property type="entry name" value="trans_reg_C"/>
    <property type="match status" value="1"/>
</dbReference>
<dbReference type="InterPro" id="IPR001789">
    <property type="entry name" value="Sig_transdc_resp-reg_receiver"/>
</dbReference>
<keyword evidence="5" id="KW-0804">Transcription</keyword>
<keyword evidence="4 7" id="KW-0238">DNA-binding</keyword>
<dbReference type="GO" id="GO:0006355">
    <property type="term" value="P:regulation of DNA-templated transcription"/>
    <property type="evidence" value="ECO:0007669"/>
    <property type="project" value="InterPro"/>
</dbReference>
<dbReference type="Gene3D" id="3.40.50.2300">
    <property type="match status" value="1"/>
</dbReference>
<dbReference type="GO" id="GO:0000156">
    <property type="term" value="F:phosphorelay response regulator activity"/>
    <property type="evidence" value="ECO:0007669"/>
    <property type="project" value="TreeGrafter"/>
</dbReference>
<evidence type="ECO:0000256" key="5">
    <source>
        <dbReference type="ARBA" id="ARBA00023163"/>
    </source>
</evidence>
<dbReference type="PROSITE" id="PS50110">
    <property type="entry name" value="RESPONSE_REGULATORY"/>
    <property type="match status" value="1"/>
</dbReference>
<dbReference type="SMART" id="SM00448">
    <property type="entry name" value="REC"/>
    <property type="match status" value="1"/>
</dbReference>
<feature type="region of interest" description="Disordered" evidence="8">
    <location>
        <begin position="1"/>
        <end position="40"/>
    </location>
</feature>
<evidence type="ECO:0000259" key="10">
    <source>
        <dbReference type="PROSITE" id="PS51755"/>
    </source>
</evidence>
<feature type="domain" description="OmpR/PhoB-type" evidence="10">
    <location>
        <begin position="164"/>
        <end position="262"/>
    </location>
</feature>